<keyword evidence="3" id="KW-1185">Reference proteome</keyword>
<accession>A0ABR1Y510</accession>
<protein>
    <recommendedName>
        <fullName evidence="4">Secreted protein</fullName>
    </recommendedName>
</protein>
<evidence type="ECO:0000313" key="3">
    <source>
        <dbReference type="Proteomes" id="UP001456524"/>
    </source>
</evidence>
<evidence type="ECO:0000256" key="1">
    <source>
        <dbReference type="SAM" id="MobiDB-lite"/>
    </source>
</evidence>
<comment type="caution">
    <text evidence="2">The sequence shown here is derived from an EMBL/GenBank/DDBJ whole genome shotgun (WGS) entry which is preliminary data.</text>
</comment>
<organism evidence="2 3">
    <name type="scientific">Phyllosticta citrichinensis</name>
    <dbReference type="NCBI Taxonomy" id="1130410"/>
    <lineage>
        <taxon>Eukaryota</taxon>
        <taxon>Fungi</taxon>
        <taxon>Dikarya</taxon>
        <taxon>Ascomycota</taxon>
        <taxon>Pezizomycotina</taxon>
        <taxon>Dothideomycetes</taxon>
        <taxon>Dothideomycetes incertae sedis</taxon>
        <taxon>Botryosphaeriales</taxon>
        <taxon>Phyllostictaceae</taxon>
        <taxon>Phyllosticta</taxon>
    </lineage>
</organism>
<reference evidence="2 3" key="1">
    <citation type="journal article" date="2022" name="G3 (Bethesda)">
        <title>Enemy or ally: a genomic approach to elucidate the lifestyle of Phyllosticta citrichinaensis.</title>
        <authorList>
            <person name="Buijs V.A."/>
            <person name="Groenewald J.Z."/>
            <person name="Haridas S."/>
            <person name="LaButti K.M."/>
            <person name="Lipzen A."/>
            <person name="Martin F.M."/>
            <person name="Barry K."/>
            <person name="Grigoriev I.V."/>
            <person name="Crous P.W."/>
            <person name="Seidl M.F."/>
        </authorList>
    </citation>
    <scope>NUCLEOTIDE SEQUENCE [LARGE SCALE GENOMIC DNA]</scope>
    <source>
        <strain evidence="2 3">CBS 129764</strain>
    </source>
</reference>
<feature type="region of interest" description="Disordered" evidence="1">
    <location>
        <begin position="109"/>
        <end position="134"/>
    </location>
</feature>
<sequence length="192" mass="20548">MAACTTIVYFFPAAVSCTSFPRPIFDSSPTNRIGDPLRHVTNAQRAGVFTNGCVFPRHTSRAEELQMLAALPGCCGEGVITPLDLFPRFPQNRCIARMALPGTENAVAHGQGVPASSATALEKSSRLTAGPRKSPAYGHCGWPELCVCNRGSTRVMRSSDSCLTRDSLIRAPMLTFAKEDMSSNAAIDRSAP</sequence>
<proteinExistence type="predicted"/>
<gene>
    <name evidence="2" type="ORF">IWX90DRAFT_132962</name>
</gene>
<evidence type="ECO:0008006" key="4">
    <source>
        <dbReference type="Google" id="ProtNLM"/>
    </source>
</evidence>
<dbReference type="Proteomes" id="UP001456524">
    <property type="component" value="Unassembled WGS sequence"/>
</dbReference>
<dbReference type="EMBL" id="JBBWUH010000002">
    <property type="protein sequence ID" value="KAK8176143.1"/>
    <property type="molecule type" value="Genomic_DNA"/>
</dbReference>
<evidence type="ECO:0000313" key="2">
    <source>
        <dbReference type="EMBL" id="KAK8176143.1"/>
    </source>
</evidence>
<name>A0ABR1Y510_9PEZI</name>